<dbReference type="AlphaFoldDB" id="A0A0C9VCC4"/>
<reference evidence="1 2" key="1">
    <citation type="submission" date="2014-06" db="EMBL/GenBank/DDBJ databases">
        <title>Evolutionary Origins and Diversification of the Mycorrhizal Mutualists.</title>
        <authorList>
            <consortium name="DOE Joint Genome Institute"/>
            <consortium name="Mycorrhizal Genomics Consortium"/>
            <person name="Kohler A."/>
            <person name="Kuo A."/>
            <person name="Nagy L.G."/>
            <person name="Floudas D."/>
            <person name="Copeland A."/>
            <person name="Barry K.W."/>
            <person name="Cichocki N."/>
            <person name="Veneault-Fourrey C."/>
            <person name="LaButti K."/>
            <person name="Lindquist E.A."/>
            <person name="Lipzen A."/>
            <person name="Lundell T."/>
            <person name="Morin E."/>
            <person name="Murat C."/>
            <person name="Riley R."/>
            <person name="Ohm R."/>
            <person name="Sun H."/>
            <person name="Tunlid A."/>
            <person name="Henrissat B."/>
            <person name="Grigoriev I.V."/>
            <person name="Hibbett D.S."/>
            <person name="Martin F."/>
        </authorList>
    </citation>
    <scope>NUCLEOTIDE SEQUENCE [LARGE SCALE GENOMIC DNA]</scope>
    <source>
        <strain evidence="1 2">SS14</strain>
    </source>
</reference>
<protein>
    <submittedName>
        <fullName evidence="1">Uncharacterized protein</fullName>
    </submittedName>
</protein>
<keyword evidence="2" id="KW-1185">Reference proteome</keyword>
<name>A0A0C9VCC4_SPHS4</name>
<organism evidence="1 2">
    <name type="scientific">Sphaerobolus stellatus (strain SS14)</name>
    <dbReference type="NCBI Taxonomy" id="990650"/>
    <lineage>
        <taxon>Eukaryota</taxon>
        <taxon>Fungi</taxon>
        <taxon>Dikarya</taxon>
        <taxon>Basidiomycota</taxon>
        <taxon>Agaricomycotina</taxon>
        <taxon>Agaricomycetes</taxon>
        <taxon>Phallomycetidae</taxon>
        <taxon>Geastrales</taxon>
        <taxon>Sphaerobolaceae</taxon>
        <taxon>Sphaerobolus</taxon>
    </lineage>
</organism>
<proteinExistence type="predicted"/>
<dbReference type="OrthoDB" id="3244185at2759"/>
<dbReference type="HOGENOM" id="CLU_1489902_0_0_1"/>
<evidence type="ECO:0000313" key="2">
    <source>
        <dbReference type="Proteomes" id="UP000054279"/>
    </source>
</evidence>
<dbReference type="EMBL" id="KN837194">
    <property type="protein sequence ID" value="KIJ34946.1"/>
    <property type="molecule type" value="Genomic_DNA"/>
</dbReference>
<evidence type="ECO:0000313" key="1">
    <source>
        <dbReference type="EMBL" id="KIJ34946.1"/>
    </source>
</evidence>
<dbReference type="Proteomes" id="UP000054279">
    <property type="component" value="Unassembled WGS sequence"/>
</dbReference>
<accession>A0A0C9VCC4</accession>
<sequence>MLPLIGFDEGMPEKRTILAHLKTKADPTPQFQTVLIDPMVKDPDPQDGWSSWSVFVEYMYDFEGILTTSTGLHVAQVKLIFASYLLTQWGKNAVQIPPEDPSGQVLAYVEWFTAPPKDPHQDMQMYGISCLRSATGVPRGDAVPLTSIVQPCYLLPRFKGRKAIALDQVGADGTVTQITGDNCLELVDDFWINSFQD</sequence>
<gene>
    <name evidence="1" type="ORF">M422DRAFT_262909</name>
</gene>